<dbReference type="AlphaFoldDB" id="A0A8B7WFS1"/>
<reference evidence="2" key="1">
    <citation type="submission" date="2025-08" db="UniProtKB">
        <authorList>
            <consortium name="RefSeq"/>
        </authorList>
    </citation>
    <scope>IDENTIFICATION</scope>
    <source>
        <tissue evidence="2">Leukocyte</tissue>
    </source>
</reference>
<dbReference type="PROSITE" id="PS00214">
    <property type="entry name" value="FABP"/>
    <property type="match status" value="1"/>
</dbReference>
<name>A0A8B7WFS1_CASCN</name>
<dbReference type="CTD" id="2171"/>
<dbReference type="InterPro" id="IPR000463">
    <property type="entry name" value="Fatty_acid-bd"/>
</dbReference>
<dbReference type="OrthoDB" id="412780at2759"/>
<proteinExistence type="predicted"/>
<evidence type="ECO:0000313" key="2">
    <source>
        <dbReference type="RefSeq" id="XP_020042464.1"/>
    </source>
</evidence>
<gene>
    <name evidence="2" type="primary">Fabp5</name>
</gene>
<protein>
    <submittedName>
        <fullName evidence="2">Fatty acid-binding protein, epidermal isoform X2</fullName>
    </submittedName>
</protein>
<dbReference type="Gene3D" id="2.40.128.20">
    <property type="match status" value="1"/>
</dbReference>
<feature type="domain" description="Cytosolic fatty-acid binding proteins" evidence="1">
    <location>
        <begin position="9"/>
        <end position="26"/>
    </location>
</feature>
<dbReference type="GO" id="GO:0008289">
    <property type="term" value="F:lipid binding"/>
    <property type="evidence" value="ECO:0007669"/>
    <property type="project" value="InterPro"/>
</dbReference>
<accession>A0A8B7WFS1</accession>
<dbReference type="SUPFAM" id="SSF50814">
    <property type="entry name" value="Lipocalins"/>
    <property type="match status" value="1"/>
</dbReference>
<organism evidence="2">
    <name type="scientific">Castor canadensis</name>
    <name type="common">American beaver</name>
    <dbReference type="NCBI Taxonomy" id="51338"/>
    <lineage>
        <taxon>Eukaryota</taxon>
        <taxon>Metazoa</taxon>
        <taxon>Chordata</taxon>
        <taxon>Craniata</taxon>
        <taxon>Vertebrata</taxon>
        <taxon>Euteleostomi</taxon>
        <taxon>Mammalia</taxon>
        <taxon>Eutheria</taxon>
        <taxon>Euarchontoglires</taxon>
        <taxon>Glires</taxon>
        <taxon>Rodentia</taxon>
        <taxon>Castorimorpha</taxon>
        <taxon>Castoridae</taxon>
        <taxon>Castor</taxon>
    </lineage>
</organism>
<evidence type="ECO:0000259" key="1">
    <source>
        <dbReference type="PROSITE" id="PS00214"/>
    </source>
</evidence>
<sequence length="73" mass="8491">MATLKQMEGRWRLVDSQGFDEYMKELDGLQLHRWCVGAASGVGWKRKHNNEKIERWEISGGVCHEQCHLYSGL</sequence>
<dbReference type="InterPro" id="IPR012674">
    <property type="entry name" value="Calycin"/>
</dbReference>
<dbReference type="RefSeq" id="XP_020042464.1">
    <property type="nucleotide sequence ID" value="XM_020186875.1"/>
</dbReference>